<feature type="region of interest" description="Disordered" evidence="1">
    <location>
        <begin position="243"/>
        <end position="264"/>
    </location>
</feature>
<feature type="compositionally biased region" description="Basic and acidic residues" evidence="1">
    <location>
        <begin position="53"/>
        <end position="65"/>
    </location>
</feature>
<evidence type="ECO:0000313" key="2">
    <source>
        <dbReference type="EMBL" id="KAG7532186.1"/>
    </source>
</evidence>
<dbReference type="EMBL" id="JABELV010000071">
    <property type="protein sequence ID" value="KAG7532186.1"/>
    <property type="molecule type" value="Genomic_DNA"/>
</dbReference>
<gene>
    <name evidence="2" type="ORF">FFLO_03735</name>
</gene>
<reference evidence="2" key="1">
    <citation type="submission" date="2020-04" db="EMBL/GenBank/DDBJ databases">
        <title>Analysis of mating type loci in Filobasidium floriforme.</title>
        <authorList>
            <person name="Nowrousian M."/>
        </authorList>
    </citation>
    <scope>NUCLEOTIDE SEQUENCE</scope>
    <source>
        <strain evidence="2">CBS 6242</strain>
    </source>
</reference>
<keyword evidence="3" id="KW-1185">Reference proteome</keyword>
<feature type="compositionally biased region" description="Polar residues" evidence="1">
    <location>
        <begin position="244"/>
        <end position="263"/>
    </location>
</feature>
<feature type="compositionally biased region" description="Polar residues" evidence="1">
    <location>
        <begin position="187"/>
        <end position="204"/>
    </location>
</feature>
<feature type="region of interest" description="Disordered" evidence="1">
    <location>
        <begin position="183"/>
        <end position="204"/>
    </location>
</feature>
<accession>A0A8K0JK51</accession>
<evidence type="ECO:0000256" key="1">
    <source>
        <dbReference type="SAM" id="MobiDB-lite"/>
    </source>
</evidence>
<organism evidence="2 3">
    <name type="scientific">Filobasidium floriforme</name>
    <dbReference type="NCBI Taxonomy" id="5210"/>
    <lineage>
        <taxon>Eukaryota</taxon>
        <taxon>Fungi</taxon>
        <taxon>Dikarya</taxon>
        <taxon>Basidiomycota</taxon>
        <taxon>Agaricomycotina</taxon>
        <taxon>Tremellomycetes</taxon>
        <taxon>Filobasidiales</taxon>
        <taxon>Filobasidiaceae</taxon>
        <taxon>Filobasidium</taxon>
    </lineage>
</organism>
<sequence>MTEGVDRNPPPDEQQILNFEQLTKSIFPEELEDAHVRLGSVQEDPESAIKTSSPERDHERDGASKPDLEHEIIALAHQIIRQHNLVLPSGQTTCESVSPSDMPARYPPIPLDKRGEHAMIWRTTELSAETFNPLDRKAKKAAIHTPTTYDNDLEPVLPPNLTRDVVEWTNRLLFNMLATRPDLVKDSTPNAPSSEAQKAGTTEQAALTETWEWTDVLAALMVDEETSAERELNSRIVARLRATFDSNDGGTQSRTGSAPPGQQHNERIAILQSRQNVLEDSLKRRQILEAAFEEEEARYSMPSKGNKKRQRTSGL</sequence>
<feature type="compositionally biased region" description="Basic residues" evidence="1">
    <location>
        <begin position="305"/>
        <end position="315"/>
    </location>
</feature>
<dbReference type="AlphaFoldDB" id="A0A8K0JK51"/>
<proteinExistence type="predicted"/>
<evidence type="ECO:0000313" key="3">
    <source>
        <dbReference type="Proteomes" id="UP000812966"/>
    </source>
</evidence>
<feature type="region of interest" description="Disordered" evidence="1">
    <location>
        <begin position="291"/>
        <end position="315"/>
    </location>
</feature>
<feature type="region of interest" description="Disordered" evidence="1">
    <location>
        <begin position="30"/>
        <end position="65"/>
    </location>
</feature>
<dbReference type="Proteomes" id="UP000812966">
    <property type="component" value="Unassembled WGS sequence"/>
</dbReference>
<name>A0A8K0JK51_9TREE</name>
<protein>
    <submittedName>
        <fullName evidence="2">Uncharacterized protein</fullName>
    </submittedName>
</protein>
<comment type="caution">
    <text evidence="2">The sequence shown here is derived from an EMBL/GenBank/DDBJ whole genome shotgun (WGS) entry which is preliminary data.</text>
</comment>